<gene>
    <name evidence="1" type="ORF">MAM_00444</name>
</gene>
<evidence type="ECO:0000313" key="2">
    <source>
        <dbReference type="Proteomes" id="UP000030816"/>
    </source>
</evidence>
<dbReference type="GeneID" id="63734899"/>
<dbReference type="HOGENOM" id="CLU_2062020_0_0_1"/>
<sequence>MPAVAPGPDAPGAEALQVLWHGLAQAPDPSAWSWSRHQTCMRASTFATNIVHQFLIFTPPSFFNVPLPLQAASRNVENSYKMTASSWRPALGAAARAWCVGVGGGHRPTRATAARTRVS</sequence>
<dbReference type="AlphaFoldDB" id="A0A0B2X6Q7"/>
<reference evidence="1 2" key="1">
    <citation type="journal article" date="2014" name="Proc. Natl. Acad. Sci. U.S.A.">
        <title>Trajectory and genomic determinants of fungal-pathogen speciation and host adaptation.</title>
        <authorList>
            <person name="Hu X."/>
            <person name="Xiao G."/>
            <person name="Zheng P."/>
            <person name="Shang Y."/>
            <person name="Su Y."/>
            <person name="Zhang X."/>
            <person name="Liu X."/>
            <person name="Zhan S."/>
            <person name="St Leger R.J."/>
            <person name="Wang C."/>
        </authorList>
    </citation>
    <scope>NUCLEOTIDE SEQUENCE [LARGE SCALE GENOMIC DNA]</scope>
    <source>
        <strain evidence="1 2">ARSEF 1941</strain>
    </source>
</reference>
<accession>A0A0B2X6Q7</accession>
<name>A0A0B2X6Q7_METAS</name>
<keyword evidence="2" id="KW-1185">Reference proteome</keyword>
<organism evidence="1 2">
    <name type="scientific">Metarhizium album (strain ARSEF 1941)</name>
    <dbReference type="NCBI Taxonomy" id="1081103"/>
    <lineage>
        <taxon>Eukaryota</taxon>
        <taxon>Fungi</taxon>
        <taxon>Dikarya</taxon>
        <taxon>Ascomycota</taxon>
        <taxon>Pezizomycotina</taxon>
        <taxon>Sordariomycetes</taxon>
        <taxon>Hypocreomycetidae</taxon>
        <taxon>Hypocreales</taxon>
        <taxon>Clavicipitaceae</taxon>
        <taxon>Metarhizium</taxon>
    </lineage>
</organism>
<dbReference type="RefSeq" id="XP_040682508.1">
    <property type="nucleotide sequence ID" value="XM_040819243.1"/>
</dbReference>
<dbReference type="EMBL" id="AZHE01000001">
    <property type="protein sequence ID" value="KHO01443.1"/>
    <property type="molecule type" value="Genomic_DNA"/>
</dbReference>
<evidence type="ECO:0000313" key="1">
    <source>
        <dbReference type="EMBL" id="KHO01443.1"/>
    </source>
</evidence>
<dbReference type="Proteomes" id="UP000030816">
    <property type="component" value="Unassembled WGS sequence"/>
</dbReference>
<proteinExistence type="predicted"/>
<comment type="caution">
    <text evidence="1">The sequence shown here is derived from an EMBL/GenBank/DDBJ whole genome shotgun (WGS) entry which is preliminary data.</text>
</comment>
<protein>
    <submittedName>
        <fullName evidence="1">Uncharacterized protein</fullName>
    </submittedName>
</protein>